<dbReference type="Pfam" id="PF00884">
    <property type="entry name" value="Sulfatase"/>
    <property type="match status" value="1"/>
</dbReference>
<dbReference type="InterPro" id="IPR017850">
    <property type="entry name" value="Alkaline_phosphatase_core_sf"/>
</dbReference>
<dbReference type="SUPFAM" id="SSF53649">
    <property type="entry name" value="Alkaline phosphatase-like"/>
    <property type="match status" value="1"/>
</dbReference>
<evidence type="ECO:0000256" key="6">
    <source>
        <dbReference type="ARBA" id="ARBA00023136"/>
    </source>
</evidence>
<reference evidence="9" key="2">
    <citation type="submission" date="2021-04" db="EMBL/GenBank/DDBJ databases">
        <authorList>
            <person name="Gilroy R."/>
        </authorList>
    </citation>
    <scope>NUCLEOTIDE SEQUENCE</scope>
    <source>
        <strain evidence="9">ChiHecolR3B27-1887</strain>
    </source>
</reference>
<comment type="subcellular location">
    <subcellularLocation>
        <location evidence="1">Cell membrane</location>
        <topology evidence="1">Multi-pass membrane protein</topology>
    </subcellularLocation>
</comment>
<sequence>MISLRLLAPLLSLVALAVGTALLARRDGRIRPATVAWLAVPVLTLVWLTVWLALDLYHEGRKEIVLVCAAALVAGACALGRDRVRSALGAKGPRTRAAVFVGSLLACTVLTFLALELPSAIAADTILPQFALLECALILGTALALYYLLQRRGAGVAILSTALALIGIAEFFVMSFKGAAILPTDLLVLGTAAAVSGGYVYTVAAKVLLAISCWLFCVAVSSLMVAFPAVRADARRRAVLGNLGAGLACALAVTLGVVLPSYEGLGVEISYWNTVWTYHTHGFLPSFIAITQDLAIEVPEGYSDESAAELEASYVAAYDETRGASESRVAAEEQFSELQPSVVYVVNETFADLNSLGDEPWGYAGPERYNSRDDTLLRGALSVSITGGGTANSEFEVLTGVSLAYVGEGKYPFSLYDLSLGPSVVRQFKDLGYETTAMHPNIPNNYNRLTAYEGLGFDTYLSIEDFEGAEWFHSGVSDAATYEKVLEVLESSDQPQFIFDLTMQNHSSYDQNNLGDVPQYSIDGLDEDENAQLSEYIACIEESDRALEEFLGELEELDRPVVVVFLGDHESRVAPFVNDALHPGETGYAHETRLYETIYTVWANYDVAGAEQNSPVRDTGISYVTALALDVIGAPLTDLQKAQVVASEELPAVTAMGVRDLEGTWVPLDEASTVSSAYDDLQTITYLEFGRHVS</sequence>
<comment type="pathway">
    <text evidence="2">Cell wall biogenesis; lipoteichoic acid biosynthesis.</text>
</comment>
<dbReference type="InterPro" id="IPR000917">
    <property type="entry name" value="Sulfatase_N"/>
</dbReference>
<evidence type="ECO:0000313" key="9">
    <source>
        <dbReference type="EMBL" id="HIZ18506.1"/>
    </source>
</evidence>
<keyword evidence="6 7" id="KW-0472">Membrane</keyword>
<gene>
    <name evidence="9" type="ORF">IAA22_05305</name>
</gene>
<dbReference type="Gene3D" id="3.40.720.10">
    <property type="entry name" value="Alkaline Phosphatase, subunit A"/>
    <property type="match status" value="1"/>
</dbReference>
<dbReference type="PANTHER" id="PTHR47371">
    <property type="entry name" value="LIPOTEICHOIC ACID SYNTHASE"/>
    <property type="match status" value="1"/>
</dbReference>
<feature type="transmembrane region" description="Helical" evidence="7">
    <location>
        <begin position="207"/>
        <end position="227"/>
    </location>
</feature>
<evidence type="ECO:0000256" key="2">
    <source>
        <dbReference type="ARBA" id="ARBA00004936"/>
    </source>
</evidence>
<dbReference type="EMBL" id="DXBZ01000098">
    <property type="protein sequence ID" value="HIZ18506.1"/>
    <property type="molecule type" value="Genomic_DNA"/>
</dbReference>
<evidence type="ECO:0000256" key="5">
    <source>
        <dbReference type="ARBA" id="ARBA00022989"/>
    </source>
</evidence>
<feature type="transmembrane region" description="Helical" evidence="7">
    <location>
        <begin position="154"/>
        <end position="173"/>
    </location>
</feature>
<dbReference type="PANTHER" id="PTHR47371:SF3">
    <property type="entry name" value="PHOSPHOGLYCEROL TRANSFERASE I"/>
    <property type="match status" value="1"/>
</dbReference>
<evidence type="ECO:0000256" key="4">
    <source>
        <dbReference type="ARBA" id="ARBA00022692"/>
    </source>
</evidence>
<dbReference type="AlphaFoldDB" id="A0A9D2DK48"/>
<feature type="transmembrane region" description="Helical" evidence="7">
    <location>
        <begin position="180"/>
        <end position="201"/>
    </location>
</feature>
<protein>
    <submittedName>
        <fullName evidence="9">LTA synthase family protein</fullName>
    </submittedName>
</protein>
<reference evidence="9" key="1">
    <citation type="journal article" date="2021" name="PeerJ">
        <title>Extensive microbial diversity within the chicken gut microbiome revealed by metagenomics and culture.</title>
        <authorList>
            <person name="Gilroy R."/>
            <person name="Ravi A."/>
            <person name="Getino M."/>
            <person name="Pursley I."/>
            <person name="Horton D.L."/>
            <person name="Alikhan N.F."/>
            <person name="Baker D."/>
            <person name="Gharbi K."/>
            <person name="Hall N."/>
            <person name="Watson M."/>
            <person name="Adriaenssens E.M."/>
            <person name="Foster-Nyarko E."/>
            <person name="Jarju S."/>
            <person name="Secka A."/>
            <person name="Antonio M."/>
            <person name="Oren A."/>
            <person name="Chaudhuri R.R."/>
            <person name="La Ragione R."/>
            <person name="Hildebrand F."/>
            <person name="Pallen M.J."/>
        </authorList>
    </citation>
    <scope>NUCLEOTIDE SEQUENCE</scope>
    <source>
        <strain evidence="9">ChiHecolR3B27-1887</strain>
    </source>
</reference>
<keyword evidence="4 7" id="KW-0812">Transmembrane</keyword>
<feature type="transmembrane region" description="Helical" evidence="7">
    <location>
        <begin position="97"/>
        <end position="115"/>
    </location>
</feature>
<evidence type="ECO:0000256" key="3">
    <source>
        <dbReference type="ARBA" id="ARBA00022475"/>
    </source>
</evidence>
<organism evidence="9 10">
    <name type="scientific">Candidatus Olsenella stercoravium</name>
    <dbReference type="NCBI Taxonomy" id="2838713"/>
    <lineage>
        <taxon>Bacteria</taxon>
        <taxon>Bacillati</taxon>
        <taxon>Actinomycetota</taxon>
        <taxon>Coriobacteriia</taxon>
        <taxon>Coriobacteriales</taxon>
        <taxon>Atopobiaceae</taxon>
        <taxon>Olsenella</taxon>
    </lineage>
</organism>
<feature type="transmembrane region" description="Helical" evidence="7">
    <location>
        <begin position="127"/>
        <end position="148"/>
    </location>
</feature>
<feature type="transmembrane region" description="Helical" evidence="7">
    <location>
        <begin position="64"/>
        <end position="81"/>
    </location>
</feature>
<dbReference type="CDD" id="cd16015">
    <property type="entry name" value="LTA_synthase"/>
    <property type="match status" value="1"/>
</dbReference>
<proteinExistence type="predicted"/>
<keyword evidence="3" id="KW-1003">Cell membrane</keyword>
<evidence type="ECO:0000313" key="10">
    <source>
        <dbReference type="Proteomes" id="UP000824029"/>
    </source>
</evidence>
<feature type="domain" description="Sulfatase N-terminal" evidence="8">
    <location>
        <begin position="382"/>
        <end position="589"/>
    </location>
</feature>
<dbReference type="InterPro" id="IPR050448">
    <property type="entry name" value="OpgB/LTA_synthase_biosynth"/>
</dbReference>
<comment type="caution">
    <text evidence="9">The sequence shown here is derived from an EMBL/GenBank/DDBJ whole genome shotgun (WGS) entry which is preliminary data.</text>
</comment>
<accession>A0A9D2DK48</accession>
<name>A0A9D2DK48_9ACTN</name>
<evidence type="ECO:0000256" key="1">
    <source>
        <dbReference type="ARBA" id="ARBA00004651"/>
    </source>
</evidence>
<evidence type="ECO:0000259" key="8">
    <source>
        <dbReference type="Pfam" id="PF00884"/>
    </source>
</evidence>
<feature type="transmembrane region" description="Helical" evidence="7">
    <location>
        <begin position="34"/>
        <end position="57"/>
    </location>
</feature>
<keyword evidence="5 7" id="KW-1133">Transmembrane helix</keyword>
<dbReference type="GO" id="GO:0005886">
    <property type="term" value="C:plasma membrane"/>
    <property type="evidence" value="ECO:0007669"/>
    <property type="project" value="UniProtKB-SubCell"/>
</dbReference>
<evidence type="ECO:0000256" key="7">
    <source>
        <dbReference type="SAM" id="Phobius"/>
    </source>
</evidence>
<dbReference type="Proteomes" id="UP000824029">
    <property type="component" value="Unassembled WGS sequence"/>
</dbReference>